<keyword evidence="3" id="KW-0808">Transferase</keyword>
<proteinExistence type="predicted"/>
<dbReference type="InterPro" id="IPR050660">
    <property type="entry name" value="NEK_Ser/Thr_kinase"/>
</dbReference>
<feature type="compositionally biased region" description="Low complexity" evidence="7">
    <location>
        <begin position="270"/>
        <end position="284"/>
    </location>
</feature>
<evidence type="ECO:0000256" key="2">
    <source>
        <dbReference type="ARBA" id="ARBA00022527"/>
    </source>
</evidence>
<keyword evidence="6" id="KW-0067">ATP-binding</keyword>
<organism evidence="10 11">
    <name type="scientific">Thermogemmatispora tikiterensis</name>
    <dbReference type="NCBI Taxonomy" id="1825093"/>
    <lineage>
        <taxon>Bacteria</taxon>
        <taxon>Bacillati</taxon>
        <taxon>Chloroflexota</taxon>
        <taxon>Ktedonobacteria</taxon>
        <taxon>Thermogemmatisporales</taxon>
        <taxon>Thermogemmatisporaceae</taxon>
        <taxon>Thermogemmatispora</taxon>
    </lineage>
</organism>
<name>A0A328VEV5_9CHLR</name>
<keyword evidence="11" id="KW-1185">Reference proteome</keyword>
<dbReference type="GO" id="GO:0005524">
    <property type="term" value="F:ATP binding"/>
    <property type="evidence" value="ECO:0007669"/>
    <property type="project" value="UniProtKB-KW"/>
</dbReference>
<dbReference type="EC" id="2.7.11.1" evidence="1"/>
<gene>
    <name evidence="10" type="ORF">A4R35_11840</name>
</gene>
<keyword evidence="4" id="KW-0547">Nucleotide-binding</keyword>
<dbReference type="PANTHER" id="PTHR43671:SF13">
    <property type="entry name" value="SERINE_THREONINE-PROTEIN KINASE NEK2"/>
    <property type="match status" value="1"/>
</dbReference>
<feature type="transmembrane region" description="Helical" evidence="8">
    <location>
        <begin position="418"/>
        <end position="438"/>
    </location>
</feature>
<dbReference type="SMART" id="SM00220">
    <property type="entry name" value="S_TKc"/>
    <property type="match status" value="1"/>
</dbReference>
<evidence type="ECO:0000256" key="8">
    <source>
        <dbReference type="SAM" id="Phobius"/>
    </source>
</evidence>
<evidence type="ECO:0000256" key="5">
    <source>
        <dbReference type="ARBA" id="ARBA00022777"/>
    </source>
</evidence>
<accession>A0A328VEV5</accession>
<evidence type="ECO:0000256" key="6">
    <source>
        <dbReference type="ARBA" id="ARBA00022840"/>
    </source>
</evidence>
<dbReference type="SUPFAM" id="SSF56112">
    <property type="entry name" value="Protein kinase-like (PK-like)"/>
    <property type="match status" value="1"/>
</dbReference>
<dbReference type="Pfam" id="PF00069">
    <property type="entry name" value="Pkinase"/>
    <property type="match status" value="1"/>
</dbReference>
<dbReference type="Gene3D" id="1.10.510.10">
    <property type="entry name" value="Transferase(Phosphotransferase) domain 1"/>
    <property type="match status" value="1"/>
</dbReference>
<dbReference type="PANTHER" id="PTHR43671">
    <property type="entry name" value="SERINE/THREONINE-PROTEIN KINASE NEK"/>
    <property type="match status" value="1"/>
</dbReference>
<keyword evidence="8" id="KW-0812">Transmembrane</keyword>
<evidence type="ECO:0000256" key="7">
    <source>
        <dbReference type="SAM" id="MobiDB-lite"/>
    </source>
</evidence>
<dbReference type="CDD" id="cd14014">
    <property type="entry name" value="STKc_PknB_like"/>
    <property type="match status" value="1"/>
</dbReference>
<evidence type="ECO:0000313" key="10">
    <source>
        <dbReference type="EMBL" id="RAQ96226.1"/>
    </source>
</evidence>
<dbReference type="EMBL" id="MCIF01000002">
    <property type="protein sequence ID" value="RAQ96226.1"/>
    <property type="molecule type" value="Genomic_DNA"/>
</dbReference>
<dbReference type="Gene3D" id="2.60.120.560">
    <property type="entry name" value="Exo-inulinase, domain 1"/>
    <property type="match status" value="1"/>
</dbReference>
<evidence type="ECO:0000313" key="11">
    <source>
        <dbReference type="Proteomes" id="UP000248706"/>
    </source>
</evidence>
<evidence type="ECO:0000259" key="9">
    <source>
        <dbReference type="PROSITE" id="PS50011"/>
    </source>
</evidence>
<evidence type="ECO:0000256" key="3">
    <source>
        <dbReference type="ARBA" id="ARBA00022679"/>
    </source>
</evidence>
<keyword evidence="8" id="KW-1133">Transmembrane helix</keyword>
<dbReference type="FunFam" id="1.10.510.10:FF:000021">
    <property type="entry name" value="Serine/threonine protein kinase"/>
    <property type="match status" value="1"/>
</dbReference>
<protein>
    <recommendedName>
        <fullName evidence="1">non-specific serine/threonine protein kinase</fullName>
        <ecNumber evidence="1">2.7.11.1</ecNumber>
    </recommendedName>
</protein>
<dbReference type="InterPro" id="IPR011009">
    <property type="entry name" value="Kinase-like_dom_sf"/>
</dbReference>
<dbReference type="Proteomes" id="UP000248706">
    <property type="component" value="Unassembled WGS sequence"/>
</dbReference>
<dbReference type="PROSITE" id="PS50011">
    <property type="entry name" value="PROTEIN_KINASE_DOM"/>
    <property type="match status" value="1"/>
</dbReference>
<keyword evidence="5" id="KW-0418">Kinase</keyword>
<keyword evidence="2" id="KW-0723">Serine/threonine-protein kinase</keyword>
<dbReference type="RefSeq" id="WP_262982328.1">
    <property type="nucleotide sequence ID" value="NZ_MCIF01000002.1"/>
</dbReference>
<dbReference type="AlphaFoldDB" id="A0A328VEV5"/>
<comment type="caution">
    <text evidence="10">The sequence shown here is derived from an EMBL/GenBank/DDBJ whole genome shotgun (WGS) entry which is preliminary data.</text>
</comment>
<dbReference type="GO" id="GO:0004674">
    <property type="term" value="F:protein serine/threonine kinase activity"/>
    <property type="evidence" value="ECO:0007669"/>
    <property type="project" value="UniProtKB-KW"/>
</dbReference>
<reference evidence="10 11" key="1">
    <citation type="submission" date="2016-08" db="EMBL/GenBank/DDBJ databases">
        <title>Analysis of Carbohydrate Active Enzymes in Thermogemmatispora T81 Reveals Carbohydrate Degradation Ability.</title>
        <authorList>
            <person name="Tomazini A."/>
            <person name="Lal S."/>
            <person name="Stott M."/>
            <person name="Henrissat B."/>
            <person name="Polikarpov I."/>
            <person name="Sparling R."/>
            <person name="Levin D.B."/>
        </authorList>
    </citation>
    <scope>NUCLEOTIDE SEQUENCE [LARGE SCALE GENOMIC DNA]</scope>
    <source>
        <strain evidence="10 11">T81</strain>
    </source>
</reference>
<keyword evidence="8" id="KW-0472">Membrane</keyword>
<feature type="region of interest" description="Disordered" evidence="7">
    <location>
        <begin position="259"/>
        <end position="284"/>
    </location>
</feature>
<dbReference type="InterPro" id="IPR000719">
    <property type="entry name" value="Prot_kinase_dom"/>
</dbReference>
<evidence type="ECO:0000256" key="4">
    <source>
        <dbReference type="ARBA" id="ARBA00022741"/>
    </source>
</evidence>
<sequence>MALPKVLNYLEQLAAALDFAHERGVIHRDVKPANILKTPDGRLLLTDFGLVKIISEERASQVRLTGPGAPVGTPDYMSPEQVLGQPVDGRADLYSLGVILYQMVTGVAPFRGEAPMQIAAQHLQTPPTSPRVFRPDLPVAAEQVILRALAKNPADRYFSGQEMALAFRLALTSAGINVDTGQNPAIAALGLSGKFAVPGSAGGLLDPRWQTASAPQPAVNMASVPQAQAVQAAPPMHGAPAGDLPATATAFPAPSLKLPAAEPPRPTAKLPAASSASRRGGLLSRTGMFPRVGAGVMPESATGQVGPVTNEQPAVLWSTEEQQPNFTDPLPSVAAPAGDQGVQQLSPALSTTTGTLAPVAQQTATSPLVKLTGPVKVVKVPVAGQPGRYVTGLLPLTAPSTGQAKGASRGERRRARMVVTLIVAALILVVGSGLLLLGHVHSGQKMGPQGTATPALQSTASPMATAANASDVLFSDPLSQNVHDWPTTPADTYAFKDGAYHITNHSQKGIAVVLQSAPFTGPIGYSLTMQEVKGDDTNVNNSFGLILRFSQQTRGGKTVTTFYSFEVQNIKGGEYRFYKYDDSRGPNNAWGTPIWRKKFGSEFHQGQGPKNVNTLKVFANGSSFTFIVNGTIVGQTKDNSLPSGTVGMLVNLNGTEVAFKDLLITRN</sequence>
<evidence type="ECO:0000256" key="1">
    <source>
        <dbReference type="ARBA" id="ARBA00012513"/>
    </source>
</evidence>
<feature type="domain" description="Protein kinase" evidence="9">
    <location>
        <begin position="1"/>
        <end position="168"/>
    </location>
</feature>